<dbReference type="PANTHER" id="PTHR43045">
    <property type="entry name" value="SHIKIMATE TRANSPORTER"/>
    <property type="match status" value="1"/>
</dbReference>
<feature type="transmembrane region" description="Helical" evidence="11">
    <location>
        <begin position="57"/>
        <end position="77"/>
    </location>
</feature>
<dbReference type="GO" id="GO:0015293">
    <property type="term" value="F:symporter activity"/>
    <property type="evidence" value="ECO:0007669"/>
    <property type="project" value="UniProtKB-KW"/>
</dbReference>
<dbReference type="Proteomes" id="UP000295560">
    <property type="component" value="Unassembled WGS sequence"/>
</dbReference>
<dbReference type="InterPro" id="IPR005829">
    <property type="entry name" value="Sugar_transporter_CS"/>
</dbReference>
<dbReference type="InterPro" id="IPR036259">
    <property type="entry name" value="MFS_trans_sf"/>
</dbReference>
<evidence type="ECO:0000256" key="2">
    <source>
        <dbReference type="ARBA" id="ARBA00008240"/>
    </source>
</evidence>
<accession>A0A4R1HU07</accession>
<reference evidence="13 14" key="1">
    <citation type="submission" date="2019-03" db="EMBL/GenBank/DDBJ databases">
        <title>Sequencing the genomes of 1000 actinobacteria strains.</title>
        <authorList>
            <person name="Klenk H.-P."/>
        </authorList>
    </citation>
    <scope>NUCLEOTIDE SEQUENCE [LARGE SCALE GENOMIC DNA]</scope>
    <source>
        <strain evidence="13 14">DSM 44969</strain>
    </source>
</reference>
<feature type="transmembrane region" description="Helical" evidence="11">
    <location>
        <begin position="338"/>
        <end position="357"/>
    </location>
</feature>
<keyword evidence="5 11" id="KW-0812">Transmembrane</keyword>
<evidence type="ECO:0000256" key="10">
    <source>
        <dbReference type="ARBA" id="ARBA00039918"/>
    </source>
</evidence>
<evidence type="ECO:0000256" key="7">
    <source>
        <dbReference type="ARBA" id="ARBA00022989"/>
    </source>
</evidence>
<dbReference type="InterPro" id="IPR020846">
    <property type="entry name" value="MFS_dom"/>
</dbReference>
<dbReference type="InterPro" id="IPR011701">
    <property type="entry name" value="MFS"/>
</dbReference>
<dbReference type="SUPFAM" id="SSF103473">
    <property type="entry name" value="MFS general substrate transporter"/>
    <property type="match status" value="1"/>
</dbReference>
<dbReference type="CDD" id="cd17369">
    <property type="entry name" value="MFS_ShiA_like"/>
    <property type="match status" value="1"/>
</dbReference>
<evidence type="ECO:0000313" key="14">
    <source>
        <dbReference type="Proteomes" id="UP000295560"/>
    </source>
</evidence>
<dbReference type="Gene3D" id="1.20.1250.20">
    <property type="entry name" value="MFS general substrate transporter like domains"/>
    <property type="match status" value="2"/>
</dbReference>
<feature type="transmembrane region" description="Helical" evidence="11">
    <location>
        <begin position="253"/>
        <end position="272"/>
    </location>
</feature>
<comment type="subcellular location">
    <subcellularLocation>
        <location evidence="1">Cell membrane</location>
        <topology evidence="1">Multi-pass membrane protein</topology>
    </subcellularLocation>
</comment>
<keyword evidence="14" id="KW-1185">Reference proteome</keyword>
<sequence>MTDVGTAPSESTLRRVAVAALSASTLEWFDFYIYGTAAALVFNEVFFPDVDPTLGTLAAFATFGVGFLFRPVGGVLFGHFGDRLGRKRLLVIAMVMMGASTMLIGALPTYATVGILAPILLVVLRSVQGIAVGGQYGGALLMVTENAPPHRRGFYGSFAQIGPTLAVILSNLVFLVLVAVMPDETFAAWGWRIPFLLSVVVIALGMWVQVRLEDTPAFRELEQKAARTPSAPRKRSPIIEAVRTHPGPILKTAGMLLVIQVYFYIQIVFMVSHMPTLGVPRQTILTIIMISSAVVVIAFPFFSGLSDRVGRKKVVLPAAIATLLSAFPFFLLMETATIPGMMIAALIGGLSLGALYGPLAAYMTEMFAADIRYSGASIGYQLAAVVGGGFAPLIAASLLAATGTILSVAVYVTVAALITLGAVLATKETYRPGEVTPV</sequence>
<keyword evidence="6" id="KW-0769">Symport</keyword>
<comment type="caution">
    <text evidence="13">The sequence shown here is derived from an EMBL/GenBank/DDBJ whole genome shotgun (WGS) entry which is preliminary data.</text>
</comment>
<evidence type="ECO:0000256" key="9">
    <source>
        <dbReference type="ARBA" id="ARBA00037295"/>
    </source>
</evidence>
<evidence type="ECO:0000256" key="4">
    <source>
        <dbReference type="ARBA" id="ARBA00022475"/>
    </source>
</evidence>
<protein>
    <recommendedName>
        <fullName evidence="10">Putative proline/betaine transporter</fullName>
    </recommendedName>
</protein>
<dbReference type="Pfam" id="PF07690">
    <property type="entry name" value="MFS_1"/>
    <property type="match status" value="1"/>
</dbReference>
<name>A0A4R1HU07_PSEEN</name>
<dbReference type="AlphaFoldDB" id="A0A4R1HU07"/>
<evidence type="ECO:0000256" key="1">
    <source>
        <dbReference type="ARBA" id="ARBA00004651"/>
    </source>
</evidence>
<evidence type="ECO:0000259" key="12">
    <source>
        <dbReference type="PROSITE" id="PS50850"/>
    </source>
</evidence>
<feature type="transmembrane region" description="Helical" evidence="11">
    <location>
        <begin position="405"/>
        <end position="425"/>
    </location>
</feature>
<comment type="function">
    <text evidence="9">May be a proton symporter involved in the uptake of osmolytes such as proline and glycine betaine.</text>
</comment>
<evidence type="ECO:0000256" key="8">
    <source>
        <dbReference type="ARBA" id="ARBA00023136"/>
    </source>
</evidence>
<dbReference type="OrthoDB" id="9066401at2"/>
<evidence type="ECO:0000256" key="3">
    <source>
        <dbReference type="ARBA" id="ARBA00022448"/>
    </source>
</evidence>
<keyword evidence="7 11" id="KW-1133">Transmembrane helix</keyword>
<dbReference type="EMBL" id="SMFZ01000001">
    <property type="protein sequence ID" value="TCK24881.1"/>
    <property type="molecule type" value="Genomic_DNA"/>
</dbReference>
<feature type="transmembrane region" description="Helical" evidence="11">
    <location>
        <begin position="154"/>
        <end position="180"/>
    </location>
</feature>
<feature type="transmembrane region" description="Helical" evidence="11">
    <location>
        <begin position="89"/>
        <end position="107"/>
    </location>
</feature>
<comment type="similarity">
    <text evidence="2">Belongs to the major facilitator superfamily. Metabolite:H+ Symporter (MHS) family (TC 2.A.1.6) family.</text>
</comment>
<feature type="transmembrane region" description="Helical" evidence="11">
    <location>
        <begin position="284"/>
        <end position="302"/>
    </location>
</feature>
<keyword evidence="3" id="KW-0813">Transport</keyword>
<evidence type="ECO:0000256" key="5">
    <source>
        <dbReference type="ARBA" id="ARBA00022692"/>
    </source>
</evidence>
<gene>
    <name evidence="13" type="ORF">EV378_0674</name>
</gene>
<dbReference type="FunFam" id="1.20.1250.20:FF:000001">
    <property type="entry name" value="Dicarboxylate MFS transporter"/>
    <property type="match status" value="1"/>
</dbReference>
<feature type="transmembrane region" description="Helical" evidence="11">
    <location>
        <begin position="113"/>
        <end position="133"/>
    </location>
</feature>
<evidence type="ECO:0000256" key="6">
    <source>
        <dbReference type="ARBA" id="ARBA00022847"/>
    </source>
</evidence>
<proteinExistence type="inferred from homology"/>
<dbReference type="RefSeq" id="WP_132421267.1">
    <property type="nucleotide sequence ID" value="NZ_SMFZ01000001.1"/>
</dbReference>
<feature type="transmembrane region" description="Helical" evidence="11">
    <location>
        <begin position="186"/>
        <end position="208"/>
    </location>
</feature>
<dbReference type="PROSITE" id="PS50850">
    <property type="entry name" value="MFS"/>
    <property type="match status" value="1"/>
</dbReference>
<evidence type="ECO:0000313" key="13">
    <source>
        <dbReference type="EMBL" id="TCK24881.1"/>
    </source>
</evidence>
<feature type="transmembrane region" description="Helical" evidence="11">
    <location>
        <begin position="378"/>
        <end position="399"/>
    </location>
</feature>
<feature type="transmembrane region" description="Helical" evidence="11">
    <location>
        <begin position="314"/>
        <end position="332"/>
    </location>
</feature>
<organism evidence="13 14">
    <name type="scientific">Pseudonocardia endophytica</name>
    <dbReference type="NCBI Taxonomy" id="401976"/>
    <lineage>
        <taxon>Bacteria</taxon>
        <taxon>Bacillati</taxon>
        <taxon>Actinomycetota</taxon>
        <taxon>Actinomycetes</taxon>
        <taxon>Pseudonocardiales</taxon>
        <taxon>Pseudonocardiaceae</taxon>
        <taxon>Pseudonocardia</taxon>
    </lineage>
</organism>
<feature type="domain" description="Major facilitator superfamily (MFS) profile" evidence="12">
    <location>
        <begin position="16"/>
        <end position="427"/>
    </location>
</feature>
<dbReference type="PROSITE" id="PS00217">
    <property type="entry name" value="SUGAR_TRANSPORT_2"/>
    <property type="match status" value="1"/>
</dbReference>
<dbReference type="GO" id="GO:0005886">
    <property type="term" value="C:plasma membrane"/>
    <property type="evidence" value="ECO:0007669"/>
    <property type="project" value="UniProtKB-SubCell"/>
</dbReference>
<keyword evidence="8 11" id="KW-0472">Membrane</keyword>
<evidence type="ECO:0000256" key="11">
    <source>
        <dbReference type="SAM" id="Phobius"/>
    </source>
</evidence>
<dbReference type="PANTHER" id="PTHR43045:SF1">
    <property type="entry name" value="SHIKIMATE TRANSPORTER"/>
    <property type="match status" value="1"/>
</dbReference>
<keyword evidence="4" id="KW-1003">Cell membrane</keyword>